<reference evidence="3 4" key="1">
    <citation type="submission" date="2016-07" db="EMBL/GenBank/DDBJ databases">
        <title>Multi-omics approach to identify versatile polysaccharide utilization systems of a marine flavobacterium Gramella flava.</title>
        <authorList>
            <person name="Tang K."/>
        </authorList>
    </citation>
    <scope>NUCLEOTIDE SEQUENCE [LARGE SCALE GENOMIC DNA]</scope>
    <source>
        <strain evidence="3 4">JLT2011</strain>
    </source>
</reference>
<evidence type="ECO:0000256" key="2">
    <source>
        <dbReference type="RuleBase" id="RU362097"/>
    </source>
</evidence>
<gene>
    <name evidence="3" type="ORF">GRFL_1647</name>
</gene>
<comment type="similarity">
    <text evidence="1 2">Belongs to the outer membrane factor (OMF) (TC 1.B.17) family.</text>
</comment>
<dbReference type="SUPFAM" id="SSF56954">
    <property type="entry name" value="Outer membrane efflux proteins (OEP)"/>
    <property type="match status" value="1"/>
</dbReference>
<dbReference type="NCBIfam" id="TIGR01845">
    <property type="entry name" value="outer_NodT"/>
    <property type="match status" value="1"/>
</dbReference>
<keyword evidence="2" id="KW-0564">Palmitate</keyword>
<keyword evidence="2" id="KW-1134">Transmembrane beta strand</keyword>
<dbReference type="Gene3D" id="2.20.200.10">
    <property type="entry name" value="Outer membrane efflux proteins (OEP)"/>
    <property type="match status" value="1"/>
</dbReference>
<dbReference type="InterPro" id="IPR003423">
    <property type="entry name" value="OMP_efflux"/>
</dbReference>
<dbReference type="KEGG" id="gfl:GRFL_1647"/>
<dbReference type="RefSeq" id="WP_236995906.1">
    <property type="nucleotide sequence ID" value="NZ_AMRU01000001.1"/>
</dbReference>
<protein>
    <submittedName>
        <fullName evidence="3">RND efflux system, outer membrane lipoprotein, NodT</fullName>
    </submittedName>
</protein>
<accession>A0A1L7I461</accession>
<dbReference type="EMBL" id="CP016359">
    <property type="protein sequence ID" value="APU68371.1"/>
    <property type="molecule type" value="Genomic_DNA"/>
</dbReference>
<proteinExistence type="inferred from homology"/>
<dbReference type="Pfam" id="PF02321">
    <property type="entry name" value="OEP"/>
    <property type="match status" value="2"/>
</dbReference>
<name>A0A1L7I461_9FLAO</name>
<dbReference type="Proteomes" id="UP000186230">
    <property type="component" value="Chromosome"/>
</dbReference>
<keyword evidence="4" id="KW-1185">Reference proteome</keyword>
<dbReference type="GO" id="GO:0015562">
    <property type="term" value="F:efflux transmembrane transporter activity"/>
    <property type="evidence" value="ECO:0007669"/>
    <property type="project" value="InterPro"/>
</dbReference>
<evidence type="ECO:0000256" key="1">
    <source>
        <dbReference type="ARBA" id="ARBA00007613"/>
    </source>
</evidence>
<keyword evidence="2" id="KW-0472">Membrane</keyword>
<dbReference type="GO" id="GO:0005886">
    <property type="term" value="C:plasma membrane"/>
    <property type="evidence" value="ECO:0007669"/>
    <property type="project" value="UniProtKB-SubCell"/>
</dbReference>
<evidence type="ECO:0000313" key="4">
    <source>
        <dbReference type="Proteomes" id="UP000186230"/>
    </source>
</evidence>
<dbReference type="STRING" id="1229726.GRFL_1647"/>
<dbReference type="PANTHER" id="PTHR30203:SF33">
    <property type="entry name" value="BLR4455 PROTEIN"/>
    <property type="match status" value="1"/>
</dbReference>
<evidence type="ECO:0000313" key="3">
    <source>
        <dbReference type="EMBL" id="APU68371.1"/>
    </source>
</evidence>
<dbReference type="AlphaFoldDB" id="A0A1L7I461"/>
<dbReference type="PANTHER" id="PTHR30203">
    <property type="entry name" value="OUTER MEMBRANE CATION EFFLUX PROTEIN"/>
    <property type="match status" value="1"/>
</dbReference>
<dbReference type="Gene3D" id="1.20.1600.10">
    <property type="entry name" value="Outer membrane efflux proteins (OEP)"/>
    <property type="match status" value="1"/>
</dbReference>
<dbReference type="InterPro" id="IPR010131">
    <property type="entry name" value="MdtP/NodT-like"/>
</dbReference>
<sequence>MEQPENFSYSGSEVVSEEWWKEFNDPKLNTLIDSALTNNLNLATTWEQFQEAKAIRKRQSTFLLPDIEAQSRAAMSRPEPDFAGGENVQLGVSAAYELDLWGRIRASVQAEDFRMQASYFDYKAAAISLSAEIASTWYELVTATEQLQLVEEQIKTNEDIMKLIRARFGAGTIRAVDILRQEQLLKSTQDLRIIYETDVATLQNQLAILVGKPPQNFSETALDSLPQISQLPETGLPLELVRNRPDVQRQYALLMAADRDMAEAVRNKFPRLSLNLTAQVRSNNFQNLFNEWAYTLAGNLVAPLIYWGRLRAEVDRTEAVKNQQLYQYGQSVLTAFQEVEDALIREQKQKQRIEILAERLELAQKTNKQLQIEFINGLSEYLDVLLSLDQQQQLQRNMLQRKREKVQIRIDLYRALAGGFDTGRSPPVE</sequence>
<comment type="subcellular location">
    <subcellularLocation>
        <location evidence="2">Cell membrane</location>
        <topology evidence="2">Lipid-anchor</topology>
    </subcellularLocation>
</comment>
<keyword evidence="2" id="KW-0812">Transmembrane</keyword>
<organism evidence="3 4">
    <name type="scientific">Christiangramia flava JLT2011</name>
    <dbReference type="NCBI Taxonomy" id="1229726"/>
    <lineage>
        <taxon>Bacteria</taxon>
        <taxon>Pseudomonadati</taxon>
        <taxon>Bacteroidota</taxon>
        <taxon>Flavobacteriia</taxon>
        <taxon>Flavobacteriales</taxon>
        <taxon>Flavobacteriaceae</taxon>
        <taxon>Christiangramia</taxon>
    </lineage>
</organism>
<keyword evidence="2 3" id="KW-0449">Lipoprotein</keyword>